<keyword evidence="2 9" id="KW-0121">Carboxypeptidase</keyword>
<dbReference type="MEROPS" id="S66.001"/>
<proteinExistence type="inferred from homology"/>
<evidence type="ECO:0000256" key="6">
    <source>
        <dbReference type="PIRSR" id="PIRSR028757-1"/>
    </source>
</evidence>
<dbReference type="EMBL" id="CP000747">
    <property type="protein sequence ID" value="ACG79137.1"/>
    <property type="molecule type" value="Genomic_DNA"/>
</dbReference>
<dbReference type="InterPro" id="IPR029062">
    <property type="entry name" value="Class_I_gatase-like"/>
</dbReference>
<dbReference type="PANTHER" id="PTHR30237:SF2">
    <property type="entry name" value="MUREIN TETRAPEPTIDE CARBOXYPEPTIDASE"/>
    <property type="match status" value="1"/>
</dbReference>
<dbReference type="SUPFAM" id="SSF52317">
    <property type="entry name" value="Class I glutamine amidotransferase-like"/>
    <property type="match status" value="1"/>
</dbReference>
<dbReference type="GO" id="GO:0006508">
    <property type="term" value="P:proteolysis"/>
    <property type="evidence" value="ECO:0007669"/>
    <property type="project" value="UniProtKB-KW"/>
</dbReference>
<evidence type="ECO:0000259" key="8">
    <source>
        <dbReference type="Pfam" id="PF17676"/>
    </source>
</evidence>
<dbReference type="Proteomes" id="UP000001868">
    <property type="component" value="Chromosome"/>
</dbReference>
<accession>B4RHU6</accession>
<name>B4RHU6_PHEZH</name>
<evidence type="ECO:0000256" key="1">
    <source>
        <dbReference type="ARBA" id="ARBA00010233"/>
    </source>
</evidence>
<dbReference type="eggNOG" id="COG1619">
    <property type="taxonomic scope" value="Bacteria"/>
</dbReference>
<feature type="active site" description="Charge relay system" evidence="6">
    <location>
        <position position="213"/>
    </location>
</feature>
<evidence type="ECO:0000256" key="3">
    <source>
        <dbReference type="ARBA" id="ARBA00022670"/>
    </source>
</evidence>
<keyword evidence="10" id="KW-1185">Reference proteome</keyword>
<dbReference type="InterPro" id="IPR027478">
    <property type="entry name" value="LdcA_N"/>
</dbReference>
<dbReference type="Pfam" id="PF17676">
    <property type="entry name" value="Peptidase_S66C"/>
    <property type="match status" value="1"/>
</dbReference>
<sequence>MKPTVLRSGDRVALVNPSTAVHDPAAVQRAEAVIKGLGLIPVVAHDFLARPRDLRGSMRHRLDELHGAFADPSIKGVFCARGGYGVSEIVAHVDYDLIDRHPKVFLGFSDLTLLQLAIQRRTGLVTFHGRMPALGRFPAYSLEALHRAVCSAAPLGELRNPGEANPLRPTYPLRTISSGVAEGSLVGGNLAMILAGMGTPWEIDTRGAIFFFEDVDESPYSIARMLLTLKHAGKFKGITGVVAGACARSDGASEVTPYGLNEVFDHVLGDLGVPVFSGLAIGHTDEQLTLPLGVRAQVDAGACKLTVLEAGVVA</sequence>
<gene>
    <name evidence="9" type="ordered locus">PHZ_c2728</name>
</gene>
<evidence type="ECO:0000313" key="10">
    <source>
        <dbReference type="Proteomes" id="UP000001868"/>
    </source>
</evidence>
<dbReference type="InterPro" id="IPR027461">
    <property type="entry name" value="Carboxypeptidase_A_C_sf"/>
</dbReference>
<evidence type="ECO:0000256" key="2">
    <source>
        <dbReference type="ARBA" id="ARBA00022645"/>
    </source>
</evidence>
<evidence type="ECO:0000256" key="4">
    <source>
        <dbReference type="ARBA" id="ARBA00022801"/>
    </source>
</evidence>
<keyword evidence="5" id="KW-0720">Serine protease</keyword>
<dbReference type="GO" id="GO:0004180">
    <property type="term" value="F:carboxypeptidase activity"/>
    <property type="evidence" value="ECO:0007669"/>
    <property type="project" value="UniProtKB-KW"/>
</dbReference>
<evidence type="ECO:0000256" key="5">
    <source>
        <dbReference type="ARBA" id="ARBA00022825"/>
    </source>
</evidence>
<dbReference type="Gene3D" id="3.50.30.60">
    <property type="entry name" value="LD-carboxypeptidase A C-terminal domain-like"/>
    <property type="match status" value="1"/>
</dbReference>
<dbReference type="GO" id="GO:0008236">
    <property type="term" value="F:serine-type peptidase activity"/>
    <property type="evidence" value="ECO:0007669"/>
    <property type="project" value="UniProtKB-KW"/>
</dbReference>
<dbReference type="InterPro" id="IPR040921">
    <property type="entry name" value="Peptidase_S66C"/>
</dbReference>
<dbReference type="HOGENOM" id="CLU_034346_3_1_5"/>
<organism evidence="9 10">
    <name type="scientific">Phenylobacterium zucineum (strain HLK1)</name>
    <dbReference type="NCBI Taxonomy" id="450851"/>
    <lineage>
        <taxon>Bacteria</taxon>
        <taxon>Pseudomonadati</taxon>
        <taxon>Pseudomonadota</taxon>
        <taxon>Alphaproteobacteria</taxon>
        <taxon>Caulobacterales</taxon>
        <taxon>Caulobacteraceae</taxon>
        <taxon>Phenylobacterium</taxon>
    </lineage>
</organism>
<keyword evidence="3" id="KW-0645">Protease</keyword>
<dbReference type="InterPro" id="IPR040449">
    <property type="entry name" value="Peptidase_S66_N"/>
</dbReference>
<reference evidence="9 10" key="1">
    <citation type="journal article" date="2008" name="BMC Genomics">
        <title>Complete genome of Phenylobacterium zucineum - a novel facultative intracellular bacterium isolated from human erythroleukemia cell line K562.</title>
        <authorList>
            <person name="Luo Y."/>
            <person name="Xu X."/>
            <person name="Ding Z."/>
            <person name="Liu Z."/>
            <person name="Zhang B."/>
            <person name="Yan Z."/>
            <person name="Sun J."/>
            <person name="Hu S."/>
            <person name="Hu X."/>
        </authorList>
    </citation>
    <scope>NUCLEOTIDE SEQUENCE [LARGE SCALE GENOMIC DNA]</scope>
    <source>
        <strain evidence="9 10">HLK1</strain>
    </source>
</reference>
<dbReference type="SUPFAM" id="SSF141986">
    <property type="entry name" value="LD-carboxypeptidase A C-terminal domain-like"/>
    <property type="match status" value="1"/>
</dbReference>
<dbReference type="PANTHER" id="PTHR30237">
    <property type="entry name" value="MURAMOYLTETRAPEPTIDE CARBOXYPEPTIDASE"/>
    <property type="match status" value="1"/>
</dbReference>
<evidence type="ECO:0000313" key="9">
    <source>
        <dbReference type="EMBL" id="ACG79137.1"/>
    </source>
</evidence>
<comment type="similarity">
    <text evidence="1">Belongs to the peptidase S66 family.</text>
</comment>
<dbReference type="CDD" id="cd07025">
    <property type="entry name" value="Peptidase_S66"/>
    <property type="match status" value="1"/>
</dbReference>
<dbReference type="Gene3D" id="3.40.50.10740">
    <property type="entry name" value="Class I glutamine amidotransferase-like"/>
    <property type="match status" value="1"/>
</dbReference>
<feature type="active site" description="Nucleophile" evidence="6">
    <location>
        <position position="109"/>
    </location>
</feature>
<dbReference type="InterPro" id="IPR003507">
    <property type="entry name" value="S66_fam"/>
</dbReference>
<feature type="domain" description="LD-carboxypeptidase N-terminal" evidence="7">
    <location>
        <begin position="12"/>
        <end position="129"/>
    </location>
</feature>
<feature type="active site" description="Charge relay system" evidence="6">
    <location>
        <position position="283"/>
    </location>
</feature>
<keyword evidence="4" id="KW-0378">Hydrolase</keyword>
<evidence type="ECO:0000259" key="7">
    <source>
        <dbReference type="Pfam" id="PF02016"/>
    </source>
</evidence>
<dbReference type="PIRSF" id="PIRSF028757">
    <property type="entry name" value="LD-carboxypeptidase"/>
    <property type="match status" value="1"/>
</dbReference>
<feature type="domain" description="LD-carboxypeptidase C-terminal" evidence="8">
    <location>
        <begin position="182"/>
        <end position="298"/>
    </location>
</feature>
<dbReference type="KEGG" id="pzu:PHZ_c2728"/>
<dbReference type="STRING" id="450851.PHZ_c2728"/>
<dbReference type="Pfam" id="PF02016">
    <property type="entry name" value="Peptidase_S66"/>
    <property type="match status" value="1"/>
</dbReference>
<protein>
    <submittedName>
        <fullName evidence="9">Muramoyltetrapeptide carboxypeptidase</fullName>
    </submittedName>
</protein>
<dbReference type="AlphaFoldDB" id="B4RHU6"/>